<dbReference type="InterPro" id="IPR022418">
    <property type="entry name" value="Porphobilinogen_deaminase_C"/>
</dbReference>
<dbReference type="Pfam" id="PF01379">
    <property type="entry name" value="Porphobil_deam"/>
    <property type="match status" value="1"/>
</dbReference>
<dbReference type="SUPFAM" id="SSF54782">
    <property type="entry name" value="Porphobilinogen deaminase (hydroxymethylbilane synthase), C-terminal domain"/>
    <property type="match status" value="1"/>
</dbReference>
<dbReference type="PROSITE" id="PS00533">
    <property type="entry name" value="PORPHOBILINOGEN_DEAM"/>
    <property type="match status" value="1"/>
</dbReference>
<gene>
    <name evidence="12" type="primary">hemC</name>
    <name evidence="12" type="ORF">H4K34_03490</name>
</gene>
<dbReference type="Pfam" id="PF03900">
    <property type="entry name" value="Porphobil_deamC"/>
    <property type="match status" value="1"/>
</dbReference>
<dbReference type="RefSeq" id="WP_210759445.1">
    <property type="nucleotide sequence ID" value="NZ_CP060139.1"/>
</dbReference>
<dbReference type="Gene3D" id="3.40.190.10">
    <property type="entry name" value="Periplasmic binding protein-like II"/>
    <property type="match status" value="2"/>
</dbReference>
<evidence type="ECO:0000256" key="6">
    <source>
        <dbReference type="ARBA" id="ARBA00022679"/>
    </source>
</evidence>
<evidence type="ECO:0000256" key="7">
    <source>
        <dbReference type="ARBA" id="ARBA00023244"/>
    </source>
</evidence>
<feature type="domain" description="Porphobilinogen deaminase N-terminal" evidence="10">
    <location>
        <begin position="4"/>
        <end position="205"/>
    </location>
</feature>
<dbReference type="KEGG" id="chyd:H4K34_03490"/>
<dbReference type="EC" id="2.5.1.61" evidence="9"/>
<comment type="cofactor">
    <cofactor evidence="1">
        <name>dipyrromethane</name>
        <dbReference type="ChEBI" id="CHEBI:60342"/>
    </cofactor>
</comment>
<evidence type="ECO:0000256" key="5">
    <source>
        <dbReference type="ARBA" id="ARBA00011245"/>
    </source>
</evidence>
<dbReference type="NCBIfam" id="TIGR00212">
    <property type="entry name" value="hemC"/>
    <property type="match status" value="1"/>
</dbReference>
<evidence type="ECO:0000313" key="12">
    <source>
        <dbReference type="EMBL" id="QNR24918.1"/>
    </source>
</evidence>
<dbReference type="PIRSF" id="PIRSF001438">
    <property type="entry name" value="4pyrrol_synth_OHMeBilane_synth"/>
    <property type="match status" value="1"/>
</dbReference>
<dbReference type="InterPro" id="IPR036803">
    <property type="entry name" value="Porphobilinogen_deaminase_C_sf"/>
</dbReference>
<dbReference type="Proteomes" id="UP000516305">
    <property type="component" value="Chromosome"/>
</dbReference>
<dbReference type="InterPro" id="IPR022419">
    <property type="entry name" value="Porphobilin_deaminase_cofac_BS"/>
</dbReference>
<dbReference type="InterPro" id="IPR000860">
    <property type="entry name" value="HemC"/>
</dbReference>
<comment type="similarity">
    <text evidence="4">Belongs to the HMBS family.</text>
</comment>
<keyword evidence="13" id="KW-1185">Reference proteome</keyword>
<evidence type="ECO:0000256" key="2">
    <source>
        <dbReference type="ARBA" id="ARBA00002869"/>
    </source>
</evidence>
<proteinExistence type="inferred from homology"/>
<dbReference type="PANTHER" id="PTHR11557:SF0">
    <property type="entry name" value="PORPHOBILINOGEN DEAMINASE"/>
    <property type="match status" value="1"/>
</dbReference>
<comment type="pathway">
    <text evidence="3">Porphyrin-containing compound metabolism; protoporphyrin-IX biosynthesis; coproporphyrinogen-III from 5-aminolevulinate: step 2/4.</text>
</comment>
<evidence type="ECO:0000256" key="3">
    <source>
        <dbReference type="ARBA" id="ARBA00004735"/>
    </source>
</evidence>
<dbReference type="AlphaFoldDB" id="A0A7H0VGS0"/>
<evidence type="ECO:0000256" key="9">
    <source>
        <dbReference type="NCBIfam" id="TIGR00212"/>
    </source>
</evidence>
<dbReference type="Gene3D" id="3.30.160.40">
    <property type="entry name" value="Porphobilinogen deaminase, C-terminal domain"/>
    <property type="match status" value="1"/>
</dbReference>
<comment type="catalytic activity">
    <reaction evidence="8">
        <text>4 porphobilinogen + H2O = hydroxymethylbilane + 4 NH4(+)</text>
        <dbReference type="Rhea" id="RHEA:13185"/>
        <dbReference type="ChEBI" id="CHEBI:15377"/>
        <dbReference type="ChEBI" id="CHEBI:28938"/>
        <dbReference type="ChEBI" id="CHEBI:57845"/>
        <dbReference type="ChEBI" id="CHEBI:58126"/>
        <dbReference type="EC" id="2.5.1.61"/>
    </reaction>
</comment>
<accession>A0A7H0VGS0</accession>
<dbReference type="PRINTS" id="PR00151">
    <property type="entry name" value="PORPHBDMNASE"/>
</dbReference>
<organism evidence="12 13">
    <name type="scientific">Croceimicrobium hydrocarbonivorans</name>
    <dbReference type="NCBI Taxonomy" id="2761580"/>
    <lineage>
        <taxon>Bacteria</taxon>
        <taxon>Pseudomonadati</taxon>
        <taxon>Bacteroidota</taxon>
        <taxon>Flavobacteriia</taxon>
        <taxon>Flavobacteriales</taxon>
        <taxon>Owenweeksiaceae</taxon>
        <taxon>Croceimicrobium</taxon>
    </lineage>
</organism>
<dbReference type="GO" id="GO:0006783">
    <property type="term" value="P:heme biosynthetic process"/>
    <property type="evidence" value="ECO:0007669"/>
    <property type="project" value="TreeGrafter"/>
</dbReference>
<sequence>MKTLRIGTRDSALAVWQAATVARALEAKGYKTELVEVKSAGDLDLSTPLSQFGSTGVFTKILDEALYQDKADIAVHSLKDYPTQAPEGIVMAAVLERGPVEDILVHKGNLDFLDHAAGKVATGSIRRIAQWKARYPEHDNPGLRGNVQTRLQKLADNDWHGAIFAKAGLERLNLLPEHYEILDWMIPAPAQGIVGITCLESKGEFQEILHEINHANTALRAKVERDFLRTVEGGCSAPVGAYAEIEENQIRLQAGVFSLDGKEKVRLENAVPLSAASELGISMAQEALKRGAAAILEKIKHD</sequence>
<dbReference type="EMBL" id="CP060139">
    <property type="protein sequence ID" value="QNR24918.1"/>
    <property type="molecule type" value="Genomic_DNA"/>
</dbReference>
<comment type="function">
    <text evidence="2">Tetrapolymerization of the monopyrrole PBG into the hydroxymethylbilane pre-uroporphyrinogen in several discrete steps.</text>
</comment>
<dbReference type="PANTHER" id="PTHR11557">
    <property type="entry name" value="PORPHOBILINOGEN DEAMINASE"/>
    <property type="match status" value="1"/>
</dbReference>
<reference evidence="12 13" key="1">
    <citation type="submission" date="2020-08" db="EMBL/GenBank/DDBJ databases">
        <title>Croceimicrobium hydrocarbonivorans gen. nov., sp. nov., a novel marine bacterium isolated from a bacterial consortium that degrades polyethylene terephthalate.</title>
        <authorList>
            <person name="Liu R."/>
        </authorList>
    </citation>
    <scope>NUCLEOTIDE SEQUENCE [LARGE SCALE GENOMIC DNA]</scope>
    <source>
        <strain evidence="12 13">A20-9</strain>
    </source>
</reference>
<dbReference type="GO" id="GO:0005737">
    <property type="term" value="C:cytoplasm"/>
    <property type="evidence" value="ECO:0007669"/>
    <property type="project" value="UniProtKB-UniRule"/>
</dbReference>
<feature type="domain" description="Porphobilinogen deaminase C-terminal" evidence="11">
    <location>
        <begin position="219"/>
        <end position="288"/>
    </location>
</feature>
<keyword evidence="6 12" id="KW-0808">Transferase</keyword>
<dbReference type="CDD" id="cd13647">
    <property type="entry name" value="PBP2_PBGD_2"/>
    <property type="match status" value="1"/>
</dbReference>
<dbReference type="GO" id="GO:0004418">
    <property type="term" value="F:hydroxymethylbilane synthase activity"/>
    <property type="evidence" value="ECO:0007669"/>
    <property type="project" value="UniProtKB-UniRule"/>
</dbReference>
<dbReference type="InterPro" id="IPR022417">
    <property type="entry name" value="Porphobilin_deaminase_N"/>
</dbReference>
<evidence type="ECO:0000256" key="8">
    <source>
        <dbReference type="ARBA" id="ARBA00048169"/>
    </source>
</evidence>
<protein>
    <recommendedName>
        <fullName evidence="9">Hydroxymethylbilane synthase</fullName>
        <ecNumber evidence="9">2.5.1.61</ecNumber>
    </recommendedName>
</protein>
<evidence type="ECO:0000259" key="11">
    <source>
        <dbReference type="Pfam" id="PF03900"/>
    </source>
</evidence>
<keyword evidence="7" id="KW-0627">Porphyrin biosynthesis</keyword>
<comment type="subunit">
    <text evidence="5">Monomer.</text>
</comment>
<evidence type="ECO:0000256" key="4">
    <source>
        <dbReference type="ARBA" id="ARBA00005638"/>
    </source>
</evidence>
<evidence type="ECO:0000313" key="13">
    <source>
        <dbReference type="Proteomes" id="UP000516305"/>
    </source>
</evidence>
<evidence type="ECO:0000259" key="10">
    <source>
        <dbReference type="Pfam" id="PF01379"/>
    </source>
</evidence>
<dbReference type="SUPFAM" id="SSF53850">
    <property type="entry name" value="Periplasmic binding protein-like II"/>
    <property type="match status" value="1"/>
</dbReference>
<name>A0A7H0VGS0_9FLAO</name>
<evidence type="ECO:0000256" key="1">
    <source>
        <dbReference type="ARBA" id="ARBA00001916"/>
    </source>
</evidence>